<evidence type="ECO:0000256" key="6">
    <source>
        <dbReference type="ARBA" id="ARBA00022737"/>
    </source>
</evidence>
<dbReference type="EC" id="2.4.1.255" evidence="3"/>
<dbReference type="Proteomes" id="UP000807785">
    <property type="component" value="Unassembled WGS sequence"/>
</dbReference>
<evidence type="ECO:0000256" key="7">
    <source>
        <dbReference type="ARBA" id="ARBA00022803"/>
    </source>
</evidence>
<dbReference type="Pfam" id="PF13181">
    <property type="entry name" value="TPR_8"/>
    <property type="match status" value="1"/>
</dbReference>
<dbReference type="PROSITE" id="PS50005">
    <property type="entry name" value="TPR"/>
    <property type="match status" value="4"/>
</dbReference>
<reference evidence="10" key="1">
    <citation type="submission" date="2020-10" db="EMBL/GenBank/DDBJ databases">
        <title>Connecting structure to function with the recovery of over 1000 high-quality activated sludge metagenome-assembled genomes encoding full-length rRNA genes using long-read sequencing.</title>
        <authorList>
            <person name="Singleton C.M."/>
            <person name="Petriglieri F."/>
            <person name="Kristensen J.M."/>
            <person name="Kirkegaard R.H."/>
            <person name="Michaelsen T.Y."/>
            <person name="Andersen M.H."/>
            <person name="Karst S.M."/>
            <person name="Dueholm M.S."/>
            <person name="Nielsen P.H."/>
            <person name="Albertsen M."/>
        </authorList>
    </citation>
    <scope>NUCLEOTIDE SEQUENCE</scope>
    <source>
        <strain evidence="10">Bjer_18-Q3-R1-45_BAT3C.347</strain>
    </source>
</reference>
<sequence length="668" mass="71987">MSNQPAAPSLAEGINHCLALLRAGQPAAMEAAADRLAQAFPAAAAAWQMLGVARLVAGEAARAVEPLERASRLAPQDAGVWDNLGAAHNALRHFDRAAACYDTSLGLDPRDPKVLSNAAANAGDAGRDADAHAYAARALALDPALAHAHLALGNAAARLGRHGEALAALREAVRLAPALPQAHLSLGNELQLAGDTAGAIRVTEDALRIAPGFADAQQNLGRYHHDLGHMAAAARHYRAALQLAPQRLDAWSGWLFCLAHDAGIGAAELFRAHREFGDHVEATWRARWGGWLNARDPHKRLRVGFVSGDLRDHAVAHFVQPIWRHLDRDSIEIIAYATQTIEDARSAELRQLADAWHNVAGLDDDALEAAIRAARIDILFDLSGHTAQHRLGVFARKPAPLLISWIGYPNTTGLTAIDYRFIGRRAAAPGELDAQFSERLVHLPIGTVFQPPPELPLVNPLPALERGFLTFGNFNRPIKLTDPVIGLWSAVLRALPGSRMLIGAVSNDEVRQRLTQAFAQHGIDAARLDFHPRVGLRDYLELHHEIDAILDTFPFTGGTTTNQALWMGVPTLTLTGDTLPQRQGAGIMARAGLGEWIADSEAAFVARAVDIAGAPHELAALRGRLRGNCEDYAESETAQAARLVESALRTMWQRWCAGEPARSFEVAP</sequence>
<dbReference type="Gene3D" id="3.40.50.11380">
    <property type="match status" value="1"/>
</dbReference>
<dbReference type="Pfam" id="PF13844">
    <property type="entry name" value="Glyco_transf_41"/>
    <property type="match status" value="2"/>
</dbReference>
<keyword evidence="6" id="KW-0677">Repeat</keyword>
<evidence type="ECO:0000259" key="9">
    <source>
        <dbReference type="Pfam" id="PF13844"/>
    </source>
</evidence>
<dbReference type="InterPro" id="IPR029489">
    <property type="entry name" value="OGT/SEC/SPY_C"/>
</dbReference>
<dbReference type="Gene3D" id="1.25.40.10">
    <property type="entry name" value="Tetratricopeptide repeat domain"/>
    <property type="match status" value="2"/>
</dbReference>
<evidence type="ECO:0000313" key="10">
    <source>
        <dbReference type="EMBL" id="MBK6972293.1"/>
    </source>
</evidence>
<name>A0A9D7HL40_9PROT</name>
<feature type="repeat" description="TPR" evidence="8">
    <location>
        <begin position="146"/>
        <end position="179"/>
    </location>
</feature>
<proteinExistence type="inferred from homology"/>
<evidence type="ECO:0000256" key="1">
    <source>
        <dbReference type="ARBA" id="ARBA00004922"/>
    </source>
</evidence>
<dbReference type="InterPro" id="IPR011990">
    <property type="entry name" value="TPR-like_helical_dom_sf"/>
</dbReference>
<feature type="repeat" description="TPR" evidence="8">
    <location>
        <begin position="44"/>
        <end position="77"/>
    </location>
</feature>
<keyword evidence="7 8" id="KW-0802">TPR repeat</keyword>
<evidence type="ECO:0000256" key="5">
    <source>
        <dbReference type="ARBA" id="ARBA00022679"/>
    </source>
</evidence>
<dbReference type="AlphaFoldDB" id="A0A9D7HL40"/>
<feature type="domain" description="O-GlcNAc transferase C-terminal" evidence="9">
    <location>
        <begin position="296"/>
        <end position="444"/>
    </location>
</feature>
<accession>A0A9D7HL40</accession>
<evidence type="ECO:0000256" key="2">
    <source>
        <dbReference type="ARBA" id="ARBA00005386"/>
    </source>
</evidence>
<protein>
    <recommendedName>
        <fullName evidence="3">protein O-GlcNAc transferase</fullName>
        <ecNumber evidence="3">2.4.1.255</ecNumber>
    </recommendedName>
</protein>
<dbReference type="InterPro" id="IPR051939">
    <property type="entry name" value="Glycosyltr_41/O-GlcNAc_trsf"/>
</dbReference>
<comment type="caution">
    <text evidence="10">The sequence shown here is derived from an EMBL/GenBank/DDBJ whole genome shotgun (WGS) entry which is preliminary data.</text>
</comment>
<dbReference type="SUPFAM" id="SSF48452">
    <property type="entry name" value="TPR-like"/>
    <property type="match status" value="1"/>
</dbReference>
<feature type="domain" description="O-GlcNAc transferase C-terminal" evidence="9">
    <location>
        <begin position="469"/>
        <end position="625"/>
    </location>
</feature>
<evidence type="ECO:0000256" key="8">
    <source>
        <dbReference type="PROSITE-ProRule" id="PRU00339"/>
    </source>
</evidence>
<dbReference type="PANTHER" id="PTHR44835:SF1">
    <property type="entry name" value="PROTEIN O-GLCNAC TRANSFERASE"/>
    <property type="match status" value="1"/>
</dbReference>
<keyword evidence="4" id="KW-0328">Glycosyltransferase</keyword>
<dbReference type="SMART" id="SM00028">
    <property type="entry name" value="TPR"/>
    <property type="match status" value="6"/>
</dbReference>
<feature type="repeat" description="TPR" evidence="8">
    <location>
        <begin position="78"/>
        <end position="111"/>
    </location>
</feature>
<dbReference type="EMBL" id="JADJEV010000002">
    <property type="protein sequence ID" value="MBK6972293.1"/>
    <property type="molecule type" value="Genomic_DNA"/>
</dbReference>
<dbReference type="Gene3D" id="3.40.50.2000">
    <property type="entry name" value="Glycogen Phosphorylase B"/>
    <property type="match status" value="1"/>
</dbReference>
<gene>
    <name evidence="10" type="ORF">IPH26_04835</name>
</gene>
<organism evidence="10 11">
    <name type="scientific">Candidatus Methylophosphatis roskildensis</name>
    <dbReference type="NCBI Taxonomy" id="2899263"/>
    <lineage>
        <taxon>Bacteria</taxon>
        <taxon>Pseudomonadati</taxon>
        <taxon>Pseudomonadota</taxon>
        <taxon>Betaproteobacteria</taxon>
        <taxon>Nitrosomonadales</taxon>
        <taxon>Sterolibacteriaceae</taxon>
        <taxon>Candidatus Methylophosphatis</taxon>
    </lineage>
</organism>
<dbReference type="GO" id="GO:0097363">
    <property type="term" value="F:protein O-acetylglucosaminyltransferase activity"/>
    <property type="evidence" value="ECO:0007669"/>
    <property type="project" value="UniProtKB-EC"/>
</dbReference>
<evidence type="ECO:0000256" key="3">
    <source>
        <dbReference type="ARBA" id="ARBA00011970"/>
    </source>
</evidence>
<dbReference type="Pfam" id="PF07719">
    <property type="entry name" value="TPR_2"/>
    <property type="match status" value="1"/>
</dbReference>
<comment type="pathway">
    <text evidence="1">Protein modification; protein glycosylation.</text>
</comment>
<dbReference type="PANTHER" id="PTHR44835">
    <property type="entry name" value="UDP-N-ACETYLGLUCOSAMINE--PEPTIDE N-ACETYLGLUCOSAMINYLTRANSFERASE SPINDLY-RELATED"/>
    <property type="match status" value="1"/>
</dbReference>
<dbReference type="Pfam" id="PF13432">
    <property type="entry name" value="TPR_16"/>
    <property type="match status" value="2"/>
</dbReference>
<keyword evidence="5" id="KW-0808">Transferase</keyword>
<comment type="similarity">
    <text evidence="2">Belongs to the glycosyltransferase 41 family. O-GlcNAc transferase subfamily.</text>
</comment>
<feature type="repeat" description="TPR" evidence="8">
    <location>
        <begin position="214"/>
        <end position="247"/>
    </location>
</feature>
<dbReference type="InterPro" id="IPR013105">
    <property type="entry name" value="TPR_2"/>
</dbReference>
<evidence type="ECO:0000313" key="11">
    <source>
        <dbReference type="Proteomes" id="UP000807785"/>
    </source>
</evidence>
<evidence type="ECO:0000256" key="4">
    <source>
        <dbReference type="ARBA" id="ARBA00022676"/>
    </source>
</evidence>
<dbReference type="InterPro" id="IPR019734">
    <property type="entry name" value="TPR_rpt"/>
</dbReference>